<protein>
    <submittedName>
        <fullName evidence="1">Uncharacterized protein</fullName>
    </submittedName>
</protein>
<evidence type="ECO:0000313" key="2">
    <source>
        <dbReference type="Proteomes" id="UP000823921"/>
    </source>
</evidence>
<reference evidence="1" key="2">
    <citation type="submission" date="2021-04" db="EMBL/GenBank/DDBJ databases">
        <authorList>
            <person name="Gilroy R."/>
        </authorList>
    </citation>
    <scope>NUCLEOTIDE SEQUENCE</scope>
    <source>
        <strain evidence="1">CHK192-8294</strain>
    </source>
</reference>
<name>A0A9D2MMT9_9FIRM</name>
<dbReference type="AlphaFoldDB" id="A0A9D2MMT9"/>
<organism evidence="1 2">
    <name type="scientific">Candidatus Flavonifractor intestinigallinarum</name>
    <dbReference type="NCBI Taxonomy" id="2838586"/>
    <lineage>
        <taxon>Bacteria</taxon>
        <taxon>Bacillati</taxon>
        <taxon>Bacillota</taxon>
        <taxon>Clostridia</taxon>
        <taxon>Eubacteriales</taxon>
        <taxon>Oscillospiraceae</taxon>
        <taxon>Flavonifractor</taxon>
    </lineage>
</organism>
<gene>
    <name evidence="1" type="ORF">H9712_06600</name>
</gene>
<comment type="caution">
    <text evidence="1">The sequence shown here is derived from an EMBL/GenBank/DDBJ whole genome shotgun (WGS) entry which is preliminary data.</text>
</comment>
<accession>A0A9D2MMT9</accession>
<reference evidence="1" key="1">
    <citation type="journal article" date="2021" name="PeerJ">
        <title>Extensive microbial diversity within the chicken gut microbiome revealed by metagenomics and culture.</title>
        <authorList>
            <person name="Gilroy R."/>
            <person name="Ravi A."/>
            <person name="Getino M."/>
            <person name="Pursley I."/>
            <person name="Horton D.L."/>
            <person name="Alikhan N.F."/>
            <person name="Baker D."/>
            <person name="Gharbi K."/>
            <person name="Hall N."/>
            <person name="Watson M."/>
            <person name="Adriaenssens E.M."/>
            <person name="Foster-Nyarko E."/>
            <person name="Jarju S."/>
            <person name="Secka A."/>
            <person name="Antonio M."/>
            <person name="Oren A."/>
            <person name="Chaudhuri R.R."/>
            <person name="La Ragione R."/>
            <person name="Hildebrand F."/>
            <person name="Pallen M.J."/>
        </authorList>
    </citation>
    <scope>NUCLEOTIDE SEQUENCE</scope>
    <source>
        <strain evidence="1">CHK192-8294</strain>
    </source>
</reference>
<evidence type="ECO:0000313" key="1">
    <source>
        <dbReference type="EMBL" id="HJB80635.1"/>
    </source>
</evidence>
<proteinExistence type="predicted"/>
<dbReference type="Proteomes" id="UP000823921">
    <property type="component" value="Unassembled WGS sequence"/>
</dbReference>
<dbReference type="EMBL" id="DWXO01000066">
    <property type="protein sequence ID" value="HJB80635.1"/>
    <property type="molecule type" value="Genomic_DNA"/>
</dbReference>
<sequence>MINNLYVVQRGQQYAIFTPQGIQIGLLFLGQDGQYAKDVAALGPITKALAKRWGVNPKD</sequence>